<evidence type="ECO:0000256" key="1">
    <source>
        <dbReference type="ARBA" id="ARBA00022737"/>
    </source>
</evidence>
<evidence type="ECO:0008006" key="4">
    <source>
        <dbReference type="Google" id="ProtNLM"/>
    </source>
</evidence>
<dbReference type="Gene3D" id="1.25.10.10">
    <property type="entry name" value="Leucine-rich Repeat Variant"/>
    <property type="match status" value="1"/>
</dbReference>
<dbReference type="Proteomes" id="UP001596297">
    <property type="component" value="Unassembled WGS sequence"/>
</dbReference>
<proteinExistence type="predicted"/>
<organism evidence="2 3">
    <name type="scientific">Deinococcus lacus</name>
    <dbReference type="NCBI Taxonomy" id="392561"/>
    <lineage>
        <taxon>Bacteria</taxon>
        <taxon>Thermotogati</taxon>
        <taxon>Deinococcota</taxon>
        <taxon>Deinococci</taxon>
        <taxon>Deinococcales</taxon>
        <taxon>Deinococcaceae</taxon>
        <taxon>Deinococcus</taxon>
    </lineage>
</organism>
<keyword evidence="3" id="KW-1185">Reference proteome</keyword>
<evidence type="ECO:0000313" key="3">
    <source>
        <dbReference type="Proteomes" id="UP001596297"/>
    </source>
</evidence>
<name>A0ABW1YHN8_9DEIO</name>
<dbReference type="InterPro" id="IPR000357">
    <property type="entry name" value="HEAT"/>
</dbReference>
<evidence type="ECO:0000313" key="2">
    <source>
        <dbReference type="EMBL" id="MFC6592973.1"/>
    </source>
</evidence>
<comment type="caution">
    <text evidence="2">The sequence shown here is derived from an EMBL/GenBank/DDBJ whole genome shotgun (WGS) entry which is preliminary data.</text>
</comment>
<protein>
    <recommendedName>
        <fullName evidence="4">HEAT repeat domain-containing protein</fullName>
    </recommendedName>
</protein>
<dbReference type="RefSeq" id="WP_380084090.1">
    <property type="nucleotide sequence ID" value="NZ_JBHSWD010000003.1"/>
</dbReference>
<keyword evidence="1" id="KW-0677">Repeat</keyword>
<reference evidence="3" key="1">
    <citation type="journal article" date="2019" name="Int. J. Syst. Evol. Microbiol.">
        <title>The Global Catalogue of Microorganisms (GCM) 10K type strain sequencing project: providing services to taxonomists for standard genome sequencing and annotation.</title>
        <authorList>
            <consortium name="The Broad Institute Genomics Platform"/>
            <consortium name="The Broad Institute Genome Sequencing Center for Infectious Disease"/>
            <person name="Wu L."/>
            <person name="Ma J."/>
        </authorList>
    </citation>
    <scope>NUCLEOTIDE SEQUENCE [LARGE SCALE GENOMIC DNA]</scope>
    <source>
        <strain evidence="3">CGMCC 1.15772</strain>
    </source>
</reference>
<accession>A0ABW1YHN8</accession>
<dbReference type="Pfam" id="PF02985">
    <property type="entry name" value="HEAT"/>
    <property type="match status" value="1"/>
</dbReference>
<sequence length="230" mass="26466">MNDLQALKREARKRGTPPERLLELARMGPPVSRAVATSRHVSPGLLVELAYSEDWVTRARVSHHRKTPLFILDKLANDKESGVLRNLLTHPRLPEHICRNLMQCQDATVSRRAFSVALYKGYAAHSEVLAAIDDNNFPFRQRIVFWRDLSVEEALELLKDPHEWVRGVILARQLRTRPLRKRRRRARGRLLQPLPLEAILPLLDDPEPEVRQLAAQIVDRMTQLQEGGAR</sequence>
<dbReference type="SUPFAM" id="SSF48371">
    <property type="entry name" value="ARM repeat"/>
    <property type="match status" value="1"/>
</dbReference>
<dbReference type="EMBL" id="JBHSWD010000003">
    <property type="protein sequence ID" value="MFC6592973.1"/>
    <property type="molecule type" value="Genomic_DNA"/>
</dbReference>
<gene>
    <name evidence="2" type="ORF">ACFP81_13830</name>
</gene>
<dbReference type="InterPro" id="IPR016024">
    <property type="entry name" value="ARM-type_fold"/>
</dbReference>
<dbReference type="InterPro" id="IPR011989">
    <property type="entry name" value="ARM-like"/>
</dbReference>